<dbReference type="HAMAP" id="MF_01014">
    <property type="entry name" value="HisA"/>
    <property type="match status" value="1"/>
</dbReference>
<dbReference type="InterPro" id="IPR006062">
    <property type="entry name" value="His_biosynth"/>
</dbReference>
<keyword evidence="9 11" id="KW-0368">Histidine biosynthesis</keyword>
<feature type="active site" description="Proton acceptor" evidence="11">
    <location>
        <position position="8"/>
    </location>
</feature>
<dbReference type="InterPro" id="IPR006063">
    <property type="entry name" value="HisA_bact_arch"/>
</dbReference>
<dbReference type="SUPFAM" id="SSF51366">
    <property type="entry name" value="Ribulose-phoshate binding barrel"/>
    <property type="match status" value="1"/>
</dbReference>
<dbReference type="PANTHER" id="PTHR43090:SF2">
    <property type="entry name" value="1-(5-PHOSPHORIBOSYL)-5-[(5-PHOSPHORIBOSYLAMINO)METHYLIDENEAMINO] IMIDAZOLE-4-CARBOXAMIDE ISOMERASE"/>
    <property type="match status" value="1"/>
</dbReference>
<evidence type="ECO:0000256" key="7">
    <source>
        <dbReference type="ARBA" id="ARBA00022490"/>
    </source>
</evidence>
<dbReference type="PANTHER" id="PTHR43090">
    <property type="entry name" value="1-(5-PHOSPHORIBOSYL)-5-[(5-PHOSPHORIBOSYLAMINO)METHYLIDENEAMINO] IMIDAZOLE-4-CARBOXAMIDE ISOMERASE"/>
    <property type="match status" value="1"/>
</dbReference>
<dbReference type="Pfam" id="PF00977">
    <property type="entry name" value="His_biosynth"/>
    <property type="match status" value="1"/>
</dbReference>
<dbReference type="AlphaFoldDB" id="A0A7C3IX61"/>
<name>A0A7C3IX61_9CREN</name>
<evidence type="ECO:0000256" key="2">
    <source>
        <dbReference type="ARBA" id="ARBA00004496"/>
    </source>
</evidence>
<evidence type="ECO:0000256" key="5">
    <source>
        <dbReference type="ARBA" id="ARBA00012550"/>
    </source>
</evidence>
<comment type="similarity">
    <text evidence="4 11 12">Belongs to the HisA/HisF family.</text>
</comment>
<keyword evidence="10 11" id="KW-0413">Isomerase</keyword>
<sequence>MKVIPAVDISGGKCVRLTRGRINDSKVYYEDPLEAARRWEGEGAKMLHLIDLDAAVGAGENSGSVMRVIRGVSIPVEVGGGIRSLEKARGLIAGGAAKVIIGTAATDLKIVRDSLRELGPEKIMVAVDHLMGRVAIRGWKEVVDLDAATLCRRLEEEGVQSIMMTSIDRDGTMKGPNLEYALKAAGILRSEVYLAGGFSSLGDILLLRNSRIAGVIIGKALYEGKISLKAAMEEANWH</sequence>
<proteinExistence type="inferred from homology"/>
<evidence type="ECO:0000256" key="4">
    <source>
        <dbReference type="ARBA" id="ARBA00009667"/>
    </source>
</evidence>
<dbReference type="GO" id="GO:0000162">
    <property type="term" value="P:L-tryptophan biosynthetic process"/>
    <property type="evidence" value="ECO:0007669"/>
    <property type="project" value="TreeGrafter"/>
</dbReference>
<gene>
    <name evidence="11 14" type="primary">hisA</name>
    <name evidence="14" type="ORF">ENS19_03825</name>
</gene>
<keyword evidence="8 11" id="KW-0028">Amino-acid biosynthesis</keyword>
<dbReference type="InterPro" id="IPR044524">
    <property type="entry name" value="Isoase_HisA-like"/>
</dbReference>
<evidence type="ECO:0000256" key="1">
    <source>
        <dbReference type="ARBA" id="ARBA00000901"/>
    </source>
</evidence>
<evidence type="ECO:0000256" key="13">
    <source>
        <dbReference type="RuleBase" id="RU003658"/>
    </source>
</evidence>
<comment type="catalytic activity">
    <reaction evidence="1 11 13">
        <text>1-(5-phospho-beta-D-ribosyl)-5-[(5-phospho-beta-D-ribosylamino)methylideneamino]imidazole-4-carboxamide = 5-[(5-phospho-1-deoxy-D-ribulos-1-ylimino)methylamino]-1-(5-phospho-beta-D-ribosyl)imidazole-4-carboxamide</text>
        <dbReference type="Rhea" id="RHEA:15469"/>
        <dbReference type="ChEBI" id="CHEBI:58435"/>
        <dbReference type="ChEBI" id="CHEBI:58525"/>
        <dbReference type="EC" id="5.3.1.16"/>
    </reaction>
</comment>
<evidence type="ECO:0000256" key="11">
    <source>
        <dbReference type="HAMAP-Rule" id="MF_01014"/>
    </source>
</evidence>
<evidence type="ECO:0000256" key="8">
    <source>
        <dbReference type="ARBA" id="ARBA00022605"/>
    </source>
</evidence>
<evidence type="ECO:0000256" key="9">
    <source>
        <dbReference type="ARBA" id="ARBA00023102"/>
    </source>
</evidence>
<comment type="pathway">
    <text evidence="3 11 13">Amino-acid biosynthesis; L-histidine biosynthesis; L-histidine from 5-phospho-alpha-D-ribose 1-diphosphate: step 4/9.</text>
</comment>
<reference evidence="14" key="1">
    <citation type="journal article" date="2020" name="mSystems">
        <title>Genome- and Community-Level Interaction Insights into Carbon Utilization and Element Cycling Functions of Hydrothermarchaeota in Hydrothermal Sediment.</title>
        <authorList>
            <person name="Zhou Z."/>
            <person name="Liu Y."/>
            <person name="Xu W."/>
            <person name="Pan J."/>
            <person name="Luo Z.H."/>
            <person name="Li M."/>
        </authorList>
    </citation>
    <scope>NUCLEOTIDE SEQUENCE [LARGE SCALE GENOMIC DNA]</scope>
    <source>
        <strain evidence="14">SpSt-468</strain>
    </source>
</reference>
<comment type="caution">
    <text evidence="14">The sequence shown here is derived from an EMBL/GenBank/DDBJ whole genome shotgun (WGS) entry which is preliminary data.</text>
</comment>
<organism evidence="14">
    <name type="scientific">Candidatus Methanomethylicus mesodigestus</name>
    <dbReference type="NCBI Taxonomy" id="1867258"/>
    <lineage>
        <taxon>Archaea</taxon>
        <taxon>Thermoproteota</taxon>
        <taxon>Methanosuratincolia</taxon>
        <taxon>Candidatus Methanomethylicales</taxon>
        <taxon>Candidatus Methanomethylicaceae</taxon>
        <taxon>Candidatus Methanomethylicus</taxon>
    </lineage>
</organism>
<dbReference type="Gene3D" id="3.20.20.70">
    <property type="entry name" value="Aldolase class I"/>
    <property type="match status" value="1"/>
</dbReference>
<comment type="subcellular location">
    <subcellularLocation>
        <location evidence="2 11 13">Cytoplasm</location>
    </subcellularLocation>
</comment>
<dbReference type="GO" id="GO:0000105">
    <property type="term" value="P:L-histidine biosynthetic process"/>
    <property type="evidence" value="ECO:0007669"/>
    <property type="project" value="UniProtKB-UniRule"/>
</dbReference>
<feature type="active site" description="Proton donor" evidence="11">
    <location>
        <position position="128"/>
    </location>
</feature>
<keyword evidence="7 11" id="KW-0963">Cytoplasm</keyword>
<accession>A0A7C3IX61</accession>
<dbReference type="EMBL" id="DSTX01000005">
    <property type="protein sequence ID" value="HFK20390.1"/>
    <property type="molecule type" value="Genomic_DNA"/>
</dbReference>
<dbReference type="FunFam" id="3.20.20.70:FF:000009">
    <property type="entry name" value="1-(5-phosphoribosyl)-5-[(5-phosphoribosylamino)methylideneamino] imidazole-4-carboxamide isomerase"/>
    <property type="match status" value="1"/>
</dbReference>
<dbReference type="UniPathway" id="UPA00031">
    <property type="reaction ID" value="UER00009"/>
</dbReference>
<evidence type="ECO:0000256" key="10">
    <source>
        <dbReference type="ARBA" id="ARBA00023235"/>
    </source>
</evidence>
<dbReference type="GO" id="GO:0005737">
    <property type="term" value="C:cytoplasm"/>
    <property type="evidence" value="ECO:0007669"/>
    <property type="project" value="UniProtKB-SubCell"/>
</dbReference>
<evidence type="ECO:0000256" key="12">
    <source>
        <dbReference type="RuleBase" id="RU003657"/>
    </source>
</evidence>
<dbReference type="NCBIfam" id="TIGR00007">
    <property type="entry name" value="1-(5-phosphoribosyl)-5-[(5-phosphoribosylamino)methylideneamino]imidazole-4-carboxamide isomerase"/>
    <property type="match status" value="1"/>
</dbReference>
<protein>
    <recommendedName>
        <fullName evidence="6 11">1-(5-phosphoribosyl)-5-[(5-phosphoribosylamino)methylideneamino] imidazole-4-carboxamide isomerase</fullName>
        <ecNumber evidence="5 11">5.3.1.16</ecNumber>
    </recommendedName>
    <alternativeName>
        <fullName evidence="11">Phosphoribosylformimino-5-aminoimidazole carboxamide ribotide isomerase</fullName>
    </alternativeName>
</protein>
<dbReference type="InterPro" id="IPR023016">
    <property type="entry name" value="HisA/PriA"/>
</dbReference>
<dbReference type="EC" id="5.3.1.16" evidence="5 11"/>
<dbReference type="InterPro" id="IPR011060">
    <property type="entry name" value="RibuloseP-bd_barrel"/>
</dbReference>
<dbReference type="GO" id="GO:0003949">
    <property type="term" value="F:1-(5-phosphoribosyl)-5-[(5-phosphoribosylamino)methylideneamino]imidazole-4-carboxamide isomerase activity"/>
    <property type="evidence" value="ECO:0007669"/>
    <property type="project" value="UniProtKB-UniRule"/>
</dbReference>
<dbReference type="CDD" id="cd04732">
    <property type="entry name" value="HisA"/>
    <property type="match status" value="1"/>
</dbReference>
<evidence type="ECO:0000256" key="6">
    <source>
        <dbReference type="ARBA" id="ARBA00018464"/>
    </source>
</evidence>
<evidence type="ECO:0000256" key="3">
    <source>
        <dbReference type="ARBA" id="ARBA00005133"/>
    </source>
</evidence>
<dbReference type="InterPro" id="IPR013785">
    <property type="entry name" value="Aldolase_TIM"/>
</dbReference>
<evidence type="ECO:0000313" key="14">
    <source>
        <dbReference type="EMBL" id="HFK20390.1"/>
    </source>
</evidence>